<organism evidence="2 3">
    <name type="scientific">Pelobates cultripes</name>
    <name type="common">Western spadefoot toad</name>
    <dbReference type="NCBI Taxonomy" id="61616"/>
    <lineage>
        <taxon>Eukaryota</taxon>
        <taxon>Metazoa</taxon>
        <taxon>Chordata</taxon>
        <taxon>Craniata</taxon>
        <taxon>Vertebrata</taxon>
        <taxon>Euteleostomi</taxon>
        <taxon>Amphibia</taxon>
        <taxon>Batrachia</taxon>
        <taxon>Anura</taxon>
        <taxon>Pelobatoidea</taxon>
        <taxon>Pelobatidae</taxon>
        <taxon>Pelobates</taxon>
    </lineage>
</organism>
<name>A0AAD1WTN3_PELCU</name>
<keyword evidence="1" id="KW-0732">Signal</keyword>
<dbReference type="Pfam" id="PF15205">
    <property type="entry name" value="PLAC9"/>
    <property type="match status" value="1"/>
</dbReference>
<accession>A0AAD1WTN3</accession>
<sequence length="106" mass="12092">MDFVYSIKMHITLPISILFLVLVDVNITAADPVIAFHENREKDGNLCNEHMRLHQRLDVIEEQVEKTVENLYSEMNSLLESLSSASWALPVIPGPPVLDIFEEDSR</sequence>
<evidence type="ECO:0000313" key="3">
    <source>
        <dbReference type="Proteomes" id="UP001295444"/>
    </source>
</evidence>
<feature type="chain" id="PRO_5042263719" description="Placenta-specific protein 9" evidence="1">
    <location>
        <begin position="31"/>
        <end position="106"/>
    </location>
</feature>
<reference evidence="2" key="1">
    <citation type="submission" date="2022-03" db="EMBL/GenBank/DDBJ databases">
        <authorList>
            <person name="Alioto T."/>
            <person name="Alioto T."/>
            <person name="Gomez Garrido J."/>
        </authorList>
    </citation>
    <scope>NUCLEOTIDE SEQUENCE</scope>
</reference>
<dbReference type="InterPro" id="IPR027941">
    <property type="entry name" value="PLAC9"/>
</dbReference>
<dbReference type="PANTHER" id="PTHR37355">
    <property type="entry name" value="PLACENTA-SPECIFIC PROTEIN 9"/>
    <property type="match status" value="1"/>
</dbReference>
<evidence type="ECO:0000256" key="1">
    <source>
        <dbReference type="SAM" id="SignalP"/>
    </source>
</evidence>
<protein>
    <recommendedName>
        <fullName evidence="4">Placenta-specific protein 9</fullName>
    </recommendedName>
</protein>
<keyword evidence="3" id="KW-1185">Reference proteome</keyword>
<dbReference type="AlphaFoldDB" id="A0AAD1WTN3"/>
<evidence type="ECO:0000313" key="2">
    <source>
        <dbReference type="EMBL" id="CAH2321735.1"/>
    </source>
</evidence>
<feature type="signal peptide" evidence="1">
    <location>
        <begin position="1"/>
        <end position="30"/>
    </location>
</feature>
<gene>
    <name evidence="2" type="ORF">PECUL_23A034354</name>
</gene>
<evidence type="ECO:0008006" key="4">
    <source>
        <dbReference type="Google" id="ProtNLM"/>
    </source>
</evidence>
<dbReference type="Proteomes" id="UP001295444">
    <property type="component" value="Chromosome 11"/>
</dbReference>
<dbReference type="EMBL" id="OW240922">
    <property type="protein sequence ID" value="CAH2321735.1"/>
    <property type="molecule type" value="Genomic_DNA"/>
</dbReference>
<dbReference type="PANTHER" id="PTHR37355:SF1">
    <property type="entry name" value="PLACENTA-SPECIFIC PROTEIN 9"/>
    <property type="match status" value="1"/>
</dbReference>
<proteinExistence type="predicted"/>